<feature type="compositionally biased region" description="Basic and acidic residues" evidence="7">
    <location>
        <begin position="253"/>
        <end position="265"/>
    </location>
</feature>
<evidence type="ECO:0000256" key="3">
    <source>
        <dbReference type="ARBA" id="ARBA00022792"/>
    </source>
</evidence>
<keyword evidence="4" id="KW-0809">Transit peptide</keyword>
<feature type="compositionally biased region" description="Polar residues" evidence="7">
    <location>
        <begin position="220"/>
        <end position="251"/>
    </location>
</feature>
<reference evidence="8 9" key="1">
    <citation type="journal article" date="2016" name="Mol. Biol. Evol.">
        <title>Genome-Wide Survey of Gut Fungi (Harpellales) Reveals the First Horizontally Transferred Ubiquitin Gene from a Mosquito Host.</title>
        <authorList>
            <person name="Wang Y."/>
            <person name="White M.M."/>
            <person name="Kvist S."/>
            <person name="Moncalvo J.M."/>
        </authorList>
    </citation>
    <scope>NUCLEOTIDE SEQUENCE [LARGE SCALE GENOMIC DNA]</scope>
    <source>
        <strain evidence="8 9">ALG-7-W6</strain>
    </source>
</reference>
<proteinExistence type="inferred from homology"/>
<dbReference type="GO" id="GO:0005743">
    <property type="term" value="C:mitochondrial inner membrane"/>
    <property type="evidence" value="ECO:0007669"/>
    <property type="project" value="UniProtKB-SubCell"/>
</dbReference>
<gene>
    <name evidence="8" type="ORF">AYI68_g3626</name>
</gene>
<evidence type="ECO:0000313" key="9">
    <source>
        <dbReference type="Proteomes" id="UP000187455"/>
    </source>
</evidence>
<comment type="caution">
    <text evidence="8">The sequence shown here is derived from an EMBL/GenBank/DDBJ whole genome shotgun (WGS) entry which is preliminary data.</text>
</comment>
<dbReference type="OrthoDB" id="6246201at2759"/>
<dbReference type="Pfam" id="PF10231">
    <property type="entry name" value="COA8"/>
    <property type="match status" value="1"/>
</dbReference>
<keyword evidence="9" id="KW-1185">Reference proteome</keyword>
<evidence type="ECO:0000256" key="5">
    <source>
        <dbReference type="ARBA" id="ARBA00023128"/>
    </source>
</evidence>
<evidence type="ECO:0000256" key="4">
    <source>
        <dbReference type="ARBA" id="ARBA00022946"/>
    </source>
</evidence>
<dbReference type="EMBL" id="LSSL01001730">
    <property type="protein sequence ID" value="OLY82258.1"/>
    <property type="molecule type" value="Genomic_DNA"/>
</dbReference>
<comment type="subcellular location">
    <subcellularLocation>
        <location evidence="1">Mitochondrion inner membrane</location>
        <topology evidence="1">Peripheral membrane protein</topology>
        <orientation evidence="1">Matrix side</orientation>
    </subcellularLocation>
</comment>
<dbReference type="PANTHER" id="PTHR31107">
    <property type="entry name" value="APOPTOGENIC PROTEIN 1, MITOCHONDRIAL"/>
    <property type="match status" value="1"/>
</dbReference>
<keyword evidence="6" id="KW-0472">Membrane</keyword>
<dbReference type="AlphaFoldDB" id="A0A1R0GZK3"/>
<name>A0A1R0GZK3_9FUNG</name>
<dbReference type="InterPro" id="IPR018796">
    <property type="entry name" value="COA8"/>
</dbReference>
<protein>
    <submittedName>
        <fullName evidence="8">Apoptogenic protein 1, mitochondrial</fullName>
    </submittedName>
</protein>
<accession>A0A1R0GZK3</accession>
<dbReference type="Proteomes" id="UP000187455">
    <property type="component" value="Unassembled WGS sequence"/>
</dbReference>
<dbReference type="PANTHER" id="PTHR31107:SF2">
    <property type="entry name" value="CYTOCHROME C OXIDASE ASSEMBLY FACTOR 8"/>
    <property type="match status" value="1"/>
</dbReference>
<dbReference type="GO" id="GO:0097193">
    <property type="term" value="P:intrinsic apoptotic signaling pathway"/>
    <property type="evidence" value="ECO:0007669"/>
    <property type="project" value="InterPro"/>
</dbReference>
<comment type="similarity">
    <text evidence="2">Belongs to the COA8 family.</text>
</comment>
<sequence length="265" mass="30675">MYTRFLTTSSFSHKAQARSISWLASKKKTVPNDPISENNSNLNPKRPSYRVDITQSNLLPGEILVGQPDPVSNLRKFKFFIPKDETKPESFYRKMREEAQEYNQTFWKNNNERFSKGLSELEAKGKYIILNSTFMSSQTSISPTEEEISNYYRKYLNDSYIRHSDYNIGWWKRNLKMLIPGILSSSISLSRLKKRKDSSMIDFADIEFVSKNDHPPHPHSSATSMASRNGFKNDNSKLSTAIKPSSTNPNSPDIDRRKEKIDSYY</sequence>
<organism evidence="8 9">
    <name type="scientific">Smittium mucronatum</name>
    <dbReference type="NCBI Taxonomy" id="133383"/>
    <lineage>
        <taxon>Eukaryota</taxon>
        <taxon>Fungi</taxon>
        <taxon>Fungi incertae sedis</taxon>
        <taxon>Zoopagomycota</taxon>
        <taxon>Kickxellomycotina</taxon>
        <taxon>Harpellomycetes</taxon>
        <taxon>Harpellales</taxon>
        <taxon>Legeriomycetaceae</taxon>
        <taxon>Smittium</taxon>
    </lineage>
</organism>
<keyword evidence="3" id="KW-0999">Mitochondrion inner membrane</keyword>
<evidence type="ECO:0000256" key="2">
    <source>
        <dbReference type="ARBA" id="ARBA00005453"/>
    </source>
</evidence>
<evidence type="ECO:0000256" key="1">
    <source>
        <dbReference type="ARBA" id="ARBA00004443"/>
    </source>
</evidence>
<evidence type="ECO:0000313" key="8">
    <source>
        <dbReference type="EMBL" id="OLY82258.1"/>
    </source>
</evidence>
<feature type="region of interest" description="Disordered" evidence="7">
    <location>
        <begin position="212"/>
        <end position="265"/>
    </location>
</feature>
<evidence type="ECO:0000256" key="6">
    <source>
        <dbReference type="ARBA" id="ARBA00023136"/>
    </source>
</evidence>
<keyword evidence="5" id="KW-0496">Mitochondrion</keyword>
<evidence type="ECO:0000256" key="7">
    <source>
        <dbReference type="SAM" id="MobiDB-lite"/>
    </source>
</evidence>